<feature type="transmembrane region" description="Helical" evidence="2">
    <location>
        <begin position="274"/>
        <end position="292"/>
    </location>
</feature>
<keyword evidence="2" id="KW-1133">Transmembrane helix</keyword>
<organism evidence="3 4">
    <name type="scientific">Apophysomyces ossiformis</name>
    <dbReference type="NCBI Taxonomy" id="679940"/>
    <lineage>
        <taxon>Eukaryota</taxon>
        <taxon>Fungi</taxon>
        <taxon>Fungi incertae sedis</taxon>
        <taxon>Mucoromycota</taxon>
        <taxon>Mucoromycotina</taxon>
        <taxon>Mucoromycetes</taxon>
        <taxon>Mucorales</taxon>
        <taxon>Mucorineae</taxon>
        <taxon>Mucoraceae</taxon>
        <taxon>Apophysomyces</taxon>
    </lineage>
</organism>
<feature type="transmembrane region" description="Helical" evidence="2">
    <location>
        <begin position="25"/>
        <end position="45"/>
    </location>
</feature>
<evidence type="ECO:0000313" key="4">
    <source>
        <dbReference type="Proteomes" id="UP000605846"/>
    </source>
</evidence>
<protein>
    <submittedName>
        <fullName evidence="3">Uncharacterized protein</fullName>
    </submittedName>
</protein>
<dbReference type="OrthoDB" id="416585at2759"/>
<evidence type="ECO:0000256" key="1">
    <source>
        <dbReference type="SAM" id="MobiDB-lite"/>
    </source>
</evidence>
<feature type="region of interest" description="Disordered" evidence="1">
    <location>
        <begin position="112"/>
        <end position="135"/>
    </location>
</feature>
<accession>A0A8H7BZH3</accession>
<sequence>MSKHFPLQETMYCLEYTLFTPIVKIVVYGLIFTGGLTQIVPVNLFRRKWLIDGRDHPPSNTSDLLQSGSSDLASEGTGLPGSTESSGQQQSISSDDLAPWASAPSSISVSMVESGSVPADGTPSPNQSSILDTPEEPLFAGISNPSVHRDNSLKPNYDWFHQVEVLHDTYCMKPANILDLIALLSYWIDILLMTRCQKSWPLFQAAITTSCTYSRDDLTQSAFANQKKERLLDGKYIFNENSSRNGNEDASRYSRNPFYGWYHKIKAFVASTSFLYGGCAIVAANMLVMMLYTSNMKQEEIEVLGKVSRP</sequence>
<dbReference type="AlphaFoldDB" id="A0A8H7BZH3"/>
<keyword evidence="4" id="KW-1185">Reference proteome</keyword>
<comment type="caution">
    <text evidence="3">The sequence shown here is derived from an EMBL/GenBank/DDBJ whole genome shotgun (WGS) entry which is preliminary data.</text>
</comment>
<reference evidence="3" key="1">
    <citation type="submission" date="2020-01" db="EMBL/GenBank/DDBJ databases">
        <title>Genome Sequencing of Three Apophysomyces-Like Fungal Strains Confirms a Novel Fungal Genus in the Mucoromycota with divergent Burkholderia-like Endosymbiotic Bacteria.</title>
        <authorList>
            <person name="Stajich J.E."/>
            <person name="Macias A.M."/>
            <person name="Carter-House D."/>
            <person name="Lovett B."/>
            <person name="Kasson L.R."/>
            <person name="Berry K."/>
            <person name="Grigoriev I."/>
            <person name="Chang Y."/>
            <person name="Spatafora J."/>
            <person name="Kasson M.T."/>
        </authorList>
    </citation>
    <scope>NUCLEOTIDE SEQUENCE</scope>
    <source>
        <strain evidence="3">NRRL A-21654</strain>
    </source>
</reference>
<name>A0A8H7BZH3_9FUNG</name>
<proteinExistence type="predicted"/>
<keyword evidence="2" id="KW-0812">Transmembrane</keyword>
<keyword evidence="2" id="KW-0472">Membrane</keyword>
<dbReference type="Proteomes" id="UP000605846">
    <property type="component" value="Unassembled WGS sequence"/>
</dbReference>
<feature type="compositionally biased region" description="Polar residues" evidence="1">
    <location>
        <begin position="58"/>
        <end position="72"/>
    </location>
</feature>
<feature type="compositionally biased region" description="Low complexity" evidence="1">
    <location>
        <begin position="82"/>
        <end position="94"/>
    </location>
</feature>
<gene>
    <name evidence="3" type="ORF">EC973_003291</name>
</gene>
<feature type="region of interest" description="Disordered" evidence="1">
    <location>
        <begin position="56"/>
        <end position="100"/>
    </location>
</feature>
<evidence type="ECO:0000256" key="2">
    <source>
        <dbReference type="SAM" id="Phobius"/>
    </source>
</evidence>
<dbReference type="EMBL" id="JABAYA010000002">
    <property type="protein sequence ID" value="KAF7732544.1"/>
    <property type="molecule type" value="Genomic_DNA"/>
</dbReference>
<evidence type="ECO:0000313" key="3">
    <source>
        <dbReference type="EMBL" id="KAF7732544.1"/>
    </source>
</evidence>